<reference evidence="2" key="1">
    <citation type="submission" date="2019-10" db="EMBL/GenBank/DDBJ databases">
        <authorList>
            <person name="Nitsche A."/>
            <person name="Hankeln T."/>
            <person name="Acosta O."/>
            <person name="Velez I.D."/>
            <person name="Schiemann D.J."/>
        </authorList>
    </citation>
    <scope>NUCLEOTIDE SEQUENCE</scope>
    <source>
        <strain evidence="2">Cx 1773-3</strain>
    </source>
</reference>
<dbReference type="EMBL" id="MN661034">
    <property type="protein sequence ID" value="QHA33679.1"/>
    <property type="molecule type" value="Viral_cRNA"/>
</dbReference>
<evidence type="ECO:0000313" key="2">
    <source>
        <dbReference type="EMBL" id="QHA33679.1"/>
    </source>
</evidence>
<sequence>MSLKLLHHIERGIGLLSCLVSNLLENRPEDLEKTKDKYKGLKVMFLLHLIIVVLAHEVAGTETQEMRIRVYHMTEWTQSAVPPPPLCTVRPLNHTNPIPTRLTIWHMIPHQQVGYGYIYSKYRLTTRCRMGLFGQQSHEILEKLPLASTVDEVLMQTSHPSLEAILDLTPDPAYRCVWMSSQDHASTRQQVQTVTLFLAENGCVLANNRVWCETSTRTVWSNGFDLMVADIQISQRCLYEPYRSLEGLMYPASQSAYVFLAPTGHYRVVVNLKNRVTSCESKVKELYTSDVGTPVSLNVSLTYPGRPHMSNNVPSISESNALRLSQEEYANQMNFQAVNAALQTLDAMICSNRLEQWTLAHRLKDANILAAYITKDPFAQGKQENSTFLIRVRASEDLVVLKTHIMVQGGNVIRLLYRGEWWYVAPTSGILSRDPPAASLLPPLLETPDGGMIDVKSGALKHFDWKTVGVNITAISPVIFEDQYTQDTVDNIINLEDRILTITWFPSLFSHHSMAVGVVVIFLISFCLVKNCGPRFLDSYCRWRLACRGPRRRDRGTSPPTPPRQEIVNDPPEEEEEREPAPPAEVFELQESGSEGSVSSVSTGSSDDQSERPLGRVLLRSPPKSQLGILDNALAKRSQAVALTTRHPLAFYRKTPRQVRLPRVPSSV</sequence>
<name>A0A6B9KNW3_9RHAB</name>
<proteinExistence type="predicted"/>
<feature type="compositionally biased region" description="Low complexity" evidence="1">
    <location>
        <begin position="590"/>
        <end position="607"/>
    </location>
</feature>
<organism evidence="2">
    <name type="scientific">Atrato Rhabdo-like virus 3</name>
    <dbReference type="NCBI Taxonomy" id="2689335"/>
    <lineage>
        <taxon>Viruses</taxon>
        <taxon>Riboviria</taxon>
        <taxon>Orthornavirae</taxon>
        <taxon>Negarnaviricota</taxon>
        <taxon>Haploviricotina</taxon>
        <taxon>Monjiviricetes</taxon>
        <taxon>Mononegavirales</taxon>
        <taxon>Rhabdoviridae</taxon>
        <taxon>Deltarhabdovirinae</taxon>
        <taxon>Primrhavirus</taxon>
        <taxon>Primrhavirus atrato</taxon>
    </lineage>
</organism>
<accession>A0A6B9KNW3</accession>
<feature type="region of interest" description="Disordered" evidence="1">
    <location>
        <begin position="551"/>
        <end position="621"/>
    </location>
</feature>
<evidence type="ECO:0000256" key="1">
    <source>
        <dbReference type="SAM" id="MobiDB-lite"/>
    </source>
</evidence>
<protein>
    <submittedName>
        <fullName evidence="2">Putative glycoprotein</fullName>
    </submittedName>
</protein>